<comment type="similarity">
    <text evidence="2 7">Belongs to the methyltransferase superfamily. L-isoaspartyl/D-aspartyl protein methyltransferase family.</text>
</comment>
<evidence type="ECO:0000313" key="9">
    <source>
        <dbReference type="Proteomes" id="UP000612746"/>
    </source>
</evidence>
<dbReference type="GO" id="GO:0032259">
    <property type="term" value="P:methylation"/>
    <property type="evidence" value="ECO:0007669"/>
    <property type="project" value="UniProtKB-KW"/>
</dbReference>
<dbReference type="InterPro" id="IPR029063">
    <property type="entry name" value="SAM-dependent_MTases_sf"/>
</dbReference>
<comment type="subcellular location">
    <subcellularLocation>
        <location evidence="1">Cytoplasm</location>
    </subcellularLocation>
</comment>
<evidence type="ECO:0000313" key="8">
    <source>
        <dbReference type="EMBL" id="KAG2182796.1"/>
    </source>
</evidence>
<dbReference type="SUPFAM" id="SSF53335">
    <property type="entry name" value="S-adenosyl-L-methionine-dependent methyltransferases"/>
    <property type="match status" value="1"/>
</dbReference>
<gene>
    <name evidence="8" type="ORF">INT44_005776</name>
</gene>
<comment type="caution">
    <text evidence="8">The sequence shown here is derived from an EMBL/GenBank/DDBJ whole genome shotgun (WGS) entry which is preliminary data.</text>
</comment>
<dbReference type="GO" id="GO:0004719">
    <property type="term" value="F:protein-L-isoaspartate (D-aspartate) O-methyltransferase activity"/>
    <property type="evidence" value="ECO:0007669"/>
    <property type="project" value="UniProtKB-UniRule"/>
</dbReference>
<accession>A0A8H7UEJ5</accession>
<evidence type="ECO:0000256" key="3">
    <source>
        <dbReference type="ARBA" id="ARBA00022490"/>
    </source>
</evidence>
<evidence type="ECO:0000256" key="6">
    <source>
        <dbReference type="ARBA" id="ARBA00022691"/>
    </source>
</evidence>
<keyword evidence="9" id="KW-1185">Reference proteome</keyword>
<sequence length="247" mass="27252">MRGHRTCRRISCWQYPIYAINSGTSTAGSNSGLIDNLRRAGIIHSERIVKAMKAVDRDIRKDYTSRYPYEDSPQTIGYGATISAPHMHGYALQYLEPYLQPNMKALDIGSGSGYLTACMAEMVGPEGKVIGVEHIKELVDMADRNVAKQRQDLLESNRVRFVAGDGRLGYPNDGPYDCIHVGAAASKMPQELIDQLKAPGRLFIPVGVASQTIIQIDKQADGTIVKKELMGVMYVPLTDPEKQRSGH</sequence>
<dbReference type="Pfam" id="PF01135">
    <property type="entry name" value="PCMT"/>
    <property type="match status" value="1"/>
</dbReference>
<dbReference type="EMBL" id="JAEPRA010000007">
    <property type="protein sequence ID" value="KAG2182796.1"/>
    <property type="molecule type" value="Genomic_DNA"/>
</dbReference>
<evidence type="ECO:0000256" key="2">
    <source>
        <dbReference type="ARBA" id="ARBA00005369"/>
    </source>
</evidence>
<proteinExistence type="inferred from homology"/>
<dbReference type="PANTHER" id="PTHR11579">
    <property type="entry name" value="PROTEIN-L-ISOASPARTATE O-METHYLTRANSFERASE"/>
    <property type="match status" value="1"/>
</dbReference>
<comment type="catalytic activity">
    <reaction evidence="7">
        <text>[protein]-L-isoaspartate + S-adenosyl-L-methionine = [protein]-L-isoaspartate alpha-methyl ester + S-adenosyl-L-homocysteine</text>
        <dbReference type="Rhea" id="RHEA:12705"/>
        <dbReference type="Rhea" id="RHEA-COMP:12143"/>
        <dbReference type="Rhea" id="RHEA-COMP:12144"/>
        <dbReference type="ChEBI" id="CHEBI:57856"/>
        <dbReference type="ChEBI" id="CHEBI:59789"/>
        <dbReference type="ChEBI" id="CHEBI:90596"/>
        <dbReference type="ChEBI" id="CHEBI:90598"/>
        <dbReference type="EC" id="2.1.1.77"/>
    </reaction>
</comment>
<dbReference type="GO" id="GO:0005737">
    <property type="term" value="C:cytoplasm"/>
    <property type="evidence" value="ECO:0007669"/>
    <property type="project" value="UniProtKB-SubCell"/>
</dbReference>
<dbReference type="EC" id="2.1.1.77" evidence="7"/>
<dbReference type="Gene3D" id="3.40.50.150">
    <property type="entry name" value="Vaccinia Virus protein VP39"/>
    <property type="match status" value="1"/>
</dbReference>
<dbReference type="PANTHER" id="PTHR11579:SF0">
    <property type="entry name" value="PROTEIN-L-ISOASPARTATE(D-ASPARTATE) O-METHYLTRANSFERASE"/>
    <property type="match status" value="1"/>
</dbReference>
<name>A0A8H7UEJ5_9FUNG</name>
<evidence type="ECO:0000256" key="5">
    <source>
        <dbReference type="ARBA" id="ARBA00022679"/>
    </source>
</evidence>
<dbReference type="Proteomes" id="UP000612746">
    <property type="component" value="Unassembled WGS sequence"/>
</dbReference>
<keyword evidence="6 7" id="KW-0949">S-adenosyl-L-methionine</keyword>
<dbReference type="NCBIfam" id="TIGR00080">
    <property type="entry name" value="pimt"/>
    <property type="match status" value="1"/>
</dbReference>
<protein>
    <recommendedName>
        <fullName evidence="7">Protein-L-isoaspartate O-methyltransferase</fullName>
        <ecNumber evidence="7">2.1.1.77</ecNumber>
    </recommendedName>
</protein>
<dbReference type="OrthoDB" id="73890at2759"/>
<dbReference type="FunFam" id="3.40.50.150:FF:000027">
    <property type="entry name" value="Protein-L-isoaspartate O-methyltransferase"/>
    <property type="match status" value="1"/>
</dbReference>
<evidence type="ECO:0000256" key="1">
    <source>
        <dbReference type="ARBA" id="ARBA00004496"/>
    </source>
</evidence>
<reference evidence="8" key="1">
    <citation type="submission" date="2020-12" db="EMBL/GenBank/DDBJ databases">
        <title>Metabolic potential, ecology and presence of endohyphal bacteria is reflected in genomic diversity of Mucoromycotina.</title>
        <authorList>
            <person name="Muszewska A."/>
            <person name="Okrasinska A."/>
            <person name="Steczkiewicz K."/>
            <person name="Drgas O."/>
            <person name="Orlowska M."/>
            <person name="Perlinska-Lenart U."/>
            <person name="Aleksandrzak-Piekarczyk T."/>
            <person name="Szatraj K."/>
            <person name="Zielenkiewicz U."/>
            <person name="Pilsyk S."/>
            <person name="Malc E."/>
            <person name="Mieczkowski P."/>
            <person name="Kruszewska J.S."/>
            <person name="Biernat P."/>
            <person name="Pawlowska J."/>
        </authorList>
    </citation>
    <scope>NUCLEOTIDE SEQUENCE</scope>
    <source>
        <strain evidence="8">WA0000051536</strain>
    </source>
</reference>
<dbReference type="InterPro" id="IPR000682">
    <property type="entry name" value="PCMT"/>
</dbReference>
<organism evidence="8 9">
    <name type="scientific">Umbelopsis vinacea</name>
    <dbReference type="NCBI Taxonomy" id="44442"/>
    <lineage>
        <taxon>Eukaryota</taxon>
        <taxon>Fungi</taxon>
        <taxon>Fungi incertae sedis</taxon>
        <taxon>Mucoromycota</taxon>
        <taxon>Mucoromycotina</taxon>
        <taxon>Umbelopsidomycetes</taxon>
        <taxon>Umbelopsidales</taxon>
        <taxon>Umbelopsidaceae</taxon>
        <taxon>Umbelopsis</taxon>
    </lineage>
</organism>
<dbReference type="CDD" id="cd02440">
    <property type="entry name" value="AdoMet_MTases"/>
    <property type="match status" value="1"/>
</dbReference>
<keyword evidence="5 7" id="KW-0808">Transferase</keyword>
<dbReference type="PROSITE" id="PS01279">
    <property type="entry name" value="PCMT"/>
    <property type="match status" value="1"/>
</dbReference>
<dbReference type="AlphaFoldDB" id="A0A8H7UEJ5"/>
<keyword evidence="3" id="KW-0963">Cytoplasm</keyword>
<evidence type="ECO:0000256" key="4">
    <source>
        <dbReference type="ARBA" id="ARBA00022603"/>
    </source>
</evidence>
<keyword evidence="4 7" id="KW-0489">Methyltransferase</keyword>
<evidence type="ECO:0000256" key="7">
    <source>
        <dbReference type="RuleBase" id="RU003802"/>
    </source>
</evidence>